<reference evidence="2 3" key="1">
    <citation type="journal article" date="2008" name="Appl. Environ. Microbiol.">
        <title>Hydrogenomics of the extremely thermophilic bacterium Caldicellulosiruptor saccharolyticus.</title>
        <authorList>
            <person name="van de Werken H.J."/>
            <person name="Verhaart M.R."/>
            <person name="VanFossen A.L."/>
            <person name="Willquist K."/>
            <person name="Lewis D.L."/>
            <person name="Nichols J.D."/>
            <person name="Goorissen H.P."/>
            <person name="Mongodin E.F."/>
            <person name="Nelson K.E."/>
            <person name="van Niel E.W."/>
            <person name="Stams A.J."/>
            <person name="Ward D.E."/>
            <person name="de Vos W.M."/>
            <person name="van der Oost J."/>
            <person name="Kelly R.M."/>
            <person name="Kengen S.W."/>
        </authorList>
    </citation>
    <scope>NUCLEOTIDE SEQUENCE [LARGE SCALE GENOMIC DNA]</scope>
    <source>
        <strain evidence="3">ATCC 43494 / DSM 8903 / Tp8T 6331</strain>
    </source>
</reference>
<sequence length="92" mass="10536">MFEKERVIKRMLVVLGTALLGIFMVRFIWYTTDLLELGLRTNTDSLKVWGIIGGQLFLLLGSFLLVTVGMPGVIYQKIKQEDSIFCKMEMNC</sequence>
<keyword evidence="3" id="KW-1185">Reference proteome</keyword>
<dbReference type="AlphaFoldDB" id="A4XFK2"/>
<evidence type="ECO:0000313" key="2">
    <source>
        <dbReference type="EMBL" id="ABP65687.1"/>
    </source>
</evidence>
<gene>
    <name evidence="2" type="ordered locus">Csac_0028</name>
</gene>
<keyword evidence="1" id="KW-0472">Membrane</keyword>
<organism evidence="2 3">
    <name type="scientific">Caldicellulosiruptor saccharolyticus (strain ATCC 43494 / DSM 8903 / Tp8T 6331)</name>
    <dbReference type="NCBI Taxonomy" id="351627"/>
    <lineage>
        <taxon>Bacteria</taxon>
        <taxon>Bacillati</taxon>
        <taxon>Bacillota</taxon>
        <taxon>Bacillota incertae sedis</taxon>
        <taxon>Caldicellulosiruptorales</taxon>
        <taxon>Caldicellulosiruptoraceae</taxon>
        <taxon>Caldicellulosiruptor</taxon>
    </lineage>
</organism>
<dbReference type="HOGENOM" id="CLU_2407732_0_0_9"/>
<feature type="transmembrane region" description="Helical" evidence="1">
    <location>
        <begin position="12"/>
        <end position="29"/>
    </location>
</feature>
<dbReference type="RefSeq" id="WP_011915654.1">
    <property type="nucleotide sequence ID" value="NC_009437.1"/>
</dbReference>
<accession>A4XFK2</accession>
<name>A4XFK2_CALS8</name>
<dbReference type="KEGG" id="csc:Csac_0028"/>
<dbReference type="EMBL" id="CP000679">
    <property type="protein sequence ID" value="ABP65687.1"/>
    <property type="molecule type" value="Genomic_DNA"/>
</dbReference>
<evidence type="ECO:0000313" key="3">
    <source>
        <dbReference type="Proteomes" id="UP000000256"/>
    </source>
</evidence>
<proteinExistence type="predicted"/>
<keyword evidence="1" id="KW-1133">Transmembrane helix</keyword>
<keyword evidence="1" id="KW-0812">Transmembrane</keyword>
<feature type="transmembrane region" description="Helical" evidence="1">
    <location>
        <begin position="49"/>
        <end position="75"/>
    </location>
</feature>
<protein>
    <submittedName>
        <fullName evidence="2">Uncharacterized protein</fullName>
    </submittedName>
</protein>
<evidence type="ECO:0000256" key="1">
    <source>
        <dbReference type="SAM" id="Phobius"/>
    </source>
</evidence>
<dbReference type="Proteomes" id="UP000000256">
    <property type="component" value="Chromosome"/>
</dbReference>